<dbReference type="KEGG" id="scn:Solca_1992"/>
<dbReference type="EMBL" id="CP003349">
    <property type="protein sequence ID" value="AFD07047.1"/>
    <property type="molecule type" value="Genomic_DNA"/>
</dbReference>
<dbReference type="InterPro" id="IPR035996">
    <property type="entry name" value="4pyrrol_Methylase_sf"/>
</dbReference>
<dbReference type="PROSITE" id="PS00839">
    <property type="entry name" value="SUMT_1"/>
    <property type="match status" value="1"/>
</dbReference>
<dbReference type="OrthoDB" id="9815856at2"/>
<dbReference type="PANTHER" id="PTHR45790:SF3">
    <property type="entry name" value="S-ADENOSYL-L-METHIONINE-DEPENDENT UROPORPHYRINOGEN III METHYLTRANSFERASE, CHLOROPLASTIC"/>
    <property type="match status" value="1"/>
</dbReference>
<dbReference type="InterPro" id="IPR050161">
    <property type="entry name" value="Siro_Cobalamin_biosynth"/>
</dbReference>
<name>H8KW26_SOLCM</name>
<evidence type="ECO:0000256" key="3">
    <source>
        <dbReference type="ARBA" id="ARBA00022603"/>
    </source>
</evidence>
<dbReference type="HOGENOM" id="CLU_011276_7_0_10"/>
<comment type="similarity">
    <text evidence="1 8">Belongs to the precorrin methyltransferase family.</text>
</comment>
<dbReference type="eggNOG" id="COG0007">
    <property type="taxonomic scope" value="Bacteria"/>
</dbReference>
<dbReference type="InterPro" id="IPR014776">
    <property type="entry name" value="4pyrrole_Mease_sub2"/>
</dbReference>
<keyword evidence="4 8" id="KW-0808">Transferase</keyword>
<dbReference type="PANTHER" id="PTHR45790">
    <property type="entry name" value="SIROHEME SYNTHASE-RELATED"/>
    <property type="match status" value="1"/>
</dbReference>
<dbReference type="NCBIfam" id="NF004790">
    <property type="entry name" value="PRK06136.1"/>
    <property type="match status" value="1"/>
</dbReference>
<reference evidence="10" key="1">
    <citation type="submission" date="2012-02" db="EMBL/GenBank/DDBJ databases">
        <title>The complete genome of Solitalea canadensis DSM 3403.</title>
        <authorList>
            <consortium name="US DOE Joint Genome Institute (JGI-PGF)"/>
            <person name="Lucas S."/>
            <person name="Copeland A."/>
            <person name="Lapidus A."/>
            <person name="Glavina del Rio T."/>
            <person name="Dalin E."/>
            <person name="Tice H."/>
            <person name="Bruce D."/>
            <person name="Goodwin L."/>
            <person name="Pitluck S."/>
            <person name="Peters L."/>
            <person name="Ovchinnikova G."/>
            <person name="Lu M."/>
            <person name="Kyrpides N."/>
            <person name="Mavromatis K."/>
            <person name="Ivanova N."/>
            <person name="Brettin T."/>
            <person name="Detter J.C."/>
            <person name="Han C."/>
            <person name="Larimer F."/>
            <person name="Land M."/>
            <person name="Hauser L."/>
            <person name="Markowitz V."/>
            <person name="Cheng J.-F."/>
            <person name="Hugenholtz P."/>
            <person name="Woyke T."/>
            <person name="Wu D."/>
            <person name="Spring S."/>
            <person name="Schroeder M."/>
            <person name="Kopitz M."/>
            <person name="Brambilla E."/>
            <person name="Klenk H.-P."/>
            <person name="Eisen J.A."/>
        </authorList>
    </citation>
    <scope>NUCLEOTIDE SEQUENCE</scope>
    <source>
        <strain evidence="10">DSM 3403</strain>
    </source>
</reference>
<dbReference type="EC" id="2.1.1.107" evidence="2"/>
<accession>H8KW26</accession>
<organism evidence="10 11">
    <name type="scientific">Solitalea canadensis (strain ATCC 29591 / DSM 3403 / JCM 21819 / LMG 8368 / NBRC 15130 / NCIMB 12057 / USAM 9D)</name>
    <name type="common">Flexibacter canadensis</name>
    <dbReference type="NCBI Taxonomy" id="929556"/>
    <lineage>
        <taxon>Bacteria</taxon>
        <taxon>Pseudomonadati</taxon>
        <taxon>Bacteroidota</taxon>
        <taxon>Sphingobacteriia</taxon>
        <taxon>Sphingobacteriales</taxon>
        <taxon>Sphingobacteriaceae</taxon>
        <taxon>Solitalea</taxon>
    </lineage>
</organism>
<keyword evidence="3 8" id="KW-0489">Methyltransferase</keyword>
<evidence type="ECO:0000256" key="6">
    <source>
        <dbReference type="ARBA" id="ARBA00023244"/>
    </source>
</evidence>
<evidence type="ECO:0000256" key="7">
    <source>
        <dbReference type="ARBA" id="ARBA00025705"/>
    </source>
</evidence>
<keyword evidence="6" id="KW-0627">Porphyrin biosynthesis</keyword>
<comment type="pathway">
    <text evidence="7">Porphyrin-containing compound metabolism; siroheme biosynthesis; precorrin-2 from uroporphyrinogen III: step 1/1.</text>
</comment>
<dbReference type="InterPro" id="IPR000878">
    <property type="entry name" value="4pyrrol_Mease"/>
</dbReference>
<feature type="domain" description="Tetrapyrrole methylase" evidence="9">
    <location>
        <begin position="7"/>
        <end position="214"/>
    </location>
</feature>
<dbReference type="AlphaFoldDB" id="H8KW26"/>
<dbReference type="GO" id="GO:0004851">
    <property type="term" value="F:uroporphyrin-III C-methyltransferase activity"/>
    <property type="evidence" value="ECO:0007669"/>
    <property type="project" value="UniProtKB-EC"/>
</dbReference>
<dbReference type="Gene3D" id="3.30.950.10">
    <property type="entry name" value="Methyltransferase, Cobalt-precorrin-4 Transmethylase, Domain 2"/>
    <property type="match status" value="1"/>
</dbReference>
<dbReference type="RefSeq" id="WP_014680274.1">
    <property type="nucleotide sequence ID" value="NC_017770.1"/>
</dbReference>
<dbReference type="PROSITE" id="PS00840">
    <property type="entry name" value="SUMT_2"/>
    <property type="match status" value="1"/>
</dbReference>
<dbReference type="GO" id="GO:0032259">
    <property type="term" value="P:methylation"/>
    <property type="evidence" value="ECO:0007669"/>
    <property type="project" value="UniProtKB-KW"/>
</dbReference>
<keyword evidence="5" id="KW-0949">S-adenosyl-L-methionine</keyword>
<dbReference type="Gene3D" id="3.40.1010.10">
    <property type="entry name" value="Cobalt-precorrin-4 Transmethylase, Domain 1"/>
    <property type="match status" value="1"/>
</dbReference>
<dbReference type="Pfam" id="PF00590">
    <property type="entry name" value="TP_methylase"/>
    <property type="match status" value="1"/>
</dbReference>
<dbReference type="CDD" id="cd11642">
    <property type="entry name" value="SUMT"/>
    <property type="match status" value="1"/>
</dbReference>
<dbReference type="STRING" id="929556.Solca_1992"/>
<gene>
    <name evidence="10" type="ordered locus">Solca_1992</name>
</gene>
<dbReference type="SUPFAM" id="SSF53790">
    <property type="entry name" value="Tetrapyrrole methylase"/>
    <property type="match status" value="1"/>
</dbReference>
<protein>
    <recommendedName>
        <fullName evidence="2">uroporphyrinogen-III C-methyltransferase</fullName>
        <ecNumber evidence="2">2.1.1.107</ecNumber>
    </recommendedName>
</protein>
<dbReference type="InterPro" id="IPR014777">
    <property type="entry name" value="4pyrrole_Mease_sub1"/>
</dbReference>
<keyword evidence="11" id="KW-1185">Reference proteome</keyword>
<evidence type="ECO:0000256" key="8">
    <source>
        <dbReference type="RuleBase" id="RU003960"/>
    </source>
</evidence>
<evidence type="ECO:0000313" key="10">
    <source>
        <dbReference type="EMBL" id="AFD07047.1"/>
    </source>
</evidence>
<evidence type="ECO:0000256" key="2">
    <source>
        <dbReference type="ARBA" id="ARBA00012162"/>
    </source>
</evidence>
<dbReference type="GO" id="GO:0019354">
    <property type="term" value="P:siroheme biosynthetic process"/>
    <property type="evidence" value="ECO:0007669"/>
    <property type="project" value="InterPro"/>
</dbReference>
<evidence type="ECO:0000256" key="5">
    <source>
        <dbReference type="ARBA" id="ARBA00022691"/>
    </source>
</evidence>
<evidence type="ECO:0000256" key="4">
    <source>
        <dbReference type="ARBA" id="ARBA00022679"/>
    </source>
</evidence>
<proteinExistence type="inferred from homology"/>
<dbReference type="NCBIfam" id="TIGR01469">
    <property type="entry name" value="cobA_cysG_Cterm"/>
    <property type="match status" value="1"/>
</dbReference>
<evidence type="ECO:0000313" key="11">
    <source>
        <dbReference type="Proteomes" id="UP000007590"/>
    </source>
</evidence>
<dbReference type="InterPro" id="IPR003043">
    <property type="entry name" value="Uropor_MeTrfase_CS"/>
</dbReference>
<evidence type="ECO:0000259" key="9">
    <source>
        <dbReference type="Pfam" id="PF00590"/>
    </source>
</evidence>
<dbReference type="InterPro" id="IPR006366">
    <property type="entry name" value="CobA/CysG_C"/>
</dbReference>
<sequence length="242" mass="26675">MKNQPELVIIGAGPGDPELITLKAINILKKTNVILYDNLVNRDLLEYAAEESEKIYVGKTPYLDYTPQEHIHELIKEKAFNKGLVVRLKGGDPFVFGRGMEEIIFARQNNIPARYIPGITSMLAVGMSDITLTHRGISEGVWIITGTKKDGTLSRDIQLALQSNTTLVIYMGMKNLSVIVNECISCGKGHTPAALIQHASLPYSKTIKGQIKDLEDLAIENEVTHPALIVIGKVTQLDTHAF</sequence>
<dbReference type="Proteomes" id="UP000007590">
    <property type="component" value="Chromosome"/>
</dbReference>
<dbReference type="FunFam" id="3.40.1010.10:FF:000001">
    <property type="entry name" value="Siroheme synthase"/>
    <property type="match status" value="1"/>
</dbReference>
<evidence type="ECO:0000256" key="1">
    <source>
        <dbReference type="ARBA" id="ARBA00005879"/>
    </source>
</evidence>